<dbReference type="Gene3D" id="3.90.1720.10">
    <property type="entry name" value="endopeptidase domain like (from Nostoc punctiforme)"/>
    <property type="match status" value="1"/>
</dbReference>
<dbReference type="PROSITE" id="PS50911">
    <property type="entry name" value="CHAP"/>
    <property type="match status" value="1"/>
</dbReference>
<reference evidence="2" key="1">
    <citation type="submission" date="2020-05" db="EMBL/GenBank/DDBJ databases">
        <authorList>
            <person name="Chiriac C."/>
            <person name="Salcher M."/>
            <person name="Ghai R."/>
            <person name="Kavagutti S V."/>
        </authorList>
    </citation>
    <scope>NUCLEOTIDE SEQUENCE</scope>
</reference>
<dbReference type="EMBL" id="CAEZYQ010000034">
    <property type="protein sequence ID" value="CAB4765934.1"/>
    <property type="molecule type" value="Genomic_DNA"/>
</dbReference>
<dbReference type="Pfam" id="PF05257">
    <property type="entry name" value="CHAP"/>
    <property type="match status" value="1"/>
</dbReference>
<evidence type="ECO:0000259" key="1">
    <source>
        <dbReference type="PROSITE" id="PS50911"/>
    </source>
</evidence>
<dbReference type="InterPro" id="IPR038765">
    <property type="entry name" value="Papain-like_cys_pep_sf"/>
</dbReference>
<gene>
    <name evidence="2" type="ORF">UFOPK2761_03047</name>
</gene>
<dbReference type="AlphaFoldDB" id="A0A6J6V2W2"/>
<sequence length="559" mass="60868">MTRIRRLVGALAAALLVLAGLLVVPSPVATAAQTELCSGYAGCAEKGYGNRGYRAESDRMWWRMYAGHNCTNYVAFRMVQSGMSPERPWEGSGNASNWGHAMSRITDDRPMVGSVAWWDSNQGYAGSNGHVAYVERVVSPREIIVSEDFWGGDFHWRRITKGDSYWPNGFIHFNDKAVEPVEKPTITGEAAVGETLTATTGEWTPAAKRRIQWYAAGKPIPGATEATFTPSPAQRRMRLSVEVLATRKGYAEGRASSPRSPKVQPGTLVAAAQPRVEGTPRVEEVLTLDRGATTPVADRTTVRWLADGEPVRGAEGDRLRLTPDLVGARITAEVVSVREGYHDLLTSAEASGRVEPGRIRTDRDWSLSGKPARDERLVVDPGRVVSPADAEVTYTWLRDGEPIGRPQPAEDGAKVLRHRLISEDVGHVVGVRVEVSRPGYETLTRVLEAERRTTTTSRTEVAARAVVTDEGTKRKPDVQRRVVVDVTVEAPGVEAPSGPVVVRLDGQEVEGRLEGGALRLVLRDVSPGKHVVRVQYLGTEVVEGSRSSAGVRVAKRPAE</sequence>
<proteinExistence type="predicted"/>
<dbReference type="Gene3D" id="2.60.40.2700">
    <property type="match status" value="2"/>
</dbReference>
<protein>
    <submittedName>
        <fullName evidence="2">Unannotated protein</fullName>
    </submittedName>
</protein>
<feature type="domain" description="Peptidase C51" evidence="1">
    <location>
        <begin position="45"/>
        <end position="172"/>
    </location>
</feature>
<organism evidence="2">
    <name type="scientific">freshwater metagenome</name>
    <dbReference type="NCBI Taxonomy" id="449393"/>
    <lineage>
        <taxon>unclassified sequences</taxon>
        <taxon>metagenomes</taxon>
        <taxon>ecological metagenomes</taxon>
    </lineage>
</organism>
<dbReference type="SUPFAM" id="SSF54001">
    <property type="entry name" value="Cysteine proteinases"/>
    <property type="match status" value="1"/>
</dbReference>
<name>A0A6J6V2W2_9ZZZZ</name>
<accession>A0A6J6V2W2</accession>
<evidence type="ECO:0000313" key="2">
    <source>
        <dbReference type="EMBL" id="CAB4765934.1"/>
    </source>
</evidence>
<dbReference type="InterPro" id="IPR007921">
    <property type="entry name" value="CHAP_dom"/>
</dbReference>